<dbReference type="EMBL" id="GBRH01228042">
    <property type="protein sequence ID" value="JAD69853.1"/>
    <property type="molecule type" value="Transcribed_RNA"/>
</dbReference>
<reference evidence="1" key="2">
    <citation type="journal article" date="2015" name="Data Brief">
        <title>Shoot transcriptome of the giant reed, Arundo donax.</title>
        <authorList>
            <person name="Barrero R.A."/>
            <person name="Guerrero F.D."/>
            <person name="Moolhuijzen P."/>
            <person name="Goolsby J.A."/>
            <person name="Tidwell J."/>
            <person name="Bellgard S.E."/>
            <person name="Bellgard M.I."/>
        </authorList>
    </citation>
    <scope>NUCLEOTIDE SEQUENCE</scope>
    <source>
        <tissue evidence="1">Shoot tissue taken approximately 20 cm above the soil surface</tissue>
    </source>
</reference>
<name>A0A0A9C5W1_ARUDO</name>
<accession>A0A0A9C5W1</accession>
<organism evidence="1">
    <name type="scientific">Arundo donax</name>
    <name type="common">Giant reed</name>
    <name type="synonym">Donax arundinaceus</name>
    <dbReference type="NCBI Taxonomy" id="35708"/>
    <lineage>
        <taxon>Eukaryota</taxon>
        <taxon>Viridiplantae</taxon>
        <taxon>Streptophyta</taxon>
        <taxon>Embryophyta</taxon>
        <taxon>Tracheophyta</taxon>
        <taxon>Spermatophyta</taxon>
        <taxon>Magnoliopsida</taxon>
        <taxon>Liliopsida</taxon>
        <taxon>Poales</taxon>
        <taxon>Poaceae</taxon>
        <taxon>PACMAD clade</taxon>
        <taxon>Arundinoideae</taxon>
        <taxon>Arundineae</taxon>
        <taxon>Arundo</taxon>
    </lineage>
</organism>
<reference evidence="1" key="1">
    <citation type="submission" date="2014-09" db="EMBL/GenBank/DDBJ databases">
        <authorList>
            <person name="Magalhaes I.L.F."/>
            <person name="Oliveira U."/>
            <person name="Santos F.R."/>
            <person name="Vidigal T.H.D.A."/>
            <person name="Brescovit A.D."/>
            <person name="Santos A.J."/>
        </authorList>
    </citation>
    <scope>NUCLEOTIDE SEQUENCE</scope>
    <source>
        <tissue evidence="1">Shoot tissue taken approximately 20 cm above the soil surface</tissue>
    </source>
</reference>
<evidence type="ECO:0000313" key="1">
    <source>
        <dbReference type="EMBL" id="JAD69853.1"/>
    </source>
</evidence>
<proteinExistence type="predicted"/>
<protein>
    <submittedName>
        <fullName evidence="1">Uncharacterized protein</fullName>
    </submittedName>
</protein>
<sequence length="13" mass="1627">MMLAFEVYLCFFL</sequence>